<dbReference type="AlphaFoldDB" id="A0A485L3N4"/>
<proteinExistence type="predicted"/>
<gene>
    <name evidence="2" type="primary">Aste57867_15695</name>
    <name evidence="1" type="ORF">As57867_015639</name>
    <name evidence="2" type="ORF">ASTE57867_15695</name>
</gene>
<dbReference type="SUPFAM" id="SSF48452">
    <property type="entry name" value="TPR-like"/>
    <property type="match status" value="1"/>
</dbReference>
<evidence type="ECO:0000313" key="1">
    <source>
        <dbReference type="EMBL" id="KAF0693332.1"/>
    </source>
</evidence>
<accession>A0A485L3N4</accession>
<reference evidence="1" key="2">
    <citation type="submission" date="2019-06" db="EMBL/GenBank/DDBJ databases">
        <title>Genomics analysis of Aphanomyces spp. identifies a new class of oomycete effector associated with host adaptation.</title>
        <authorList>
            <person name="Gaulin E."/>
        </authorList>
    </citation>
    <scope>NUCLEOTIDE SEQUENCE</scope>
    <source>
        <strain evidence="1">CBS 578.67</strain>
    </source>
</reference>
<dbReference type="PANTHER" id="PTHR46082">
    <property type="entry name" value="ATP/GTP-BINDING PROTEIN-RELATED"/>
    <property type="match status" value="1"/>
</dbReference>
<dbReference type="OrthoDB" id="435799at2759"/>
<dbReference type="InterPro" id="IPR053137">
    <property type="entry name" value="NLR-like"/>
</dbReference>
<dbReference type="PANTHER" id="PTHR46082:SF6">
    <property type="entry name" value="AAA+ ATPASE DOMAIN-CONTAINING PROTEIN-RELATED"/>
    <property type="match status" value="1"/>
</dbReference>
<sequence>MTVVTKLEHIGQHHFVNLHGGRKAFHGLTTKQVCHRYVIPHTLAEKQSLVDCVERSDPDSHIYVRRATWFVSHAWDYLFLDVVDALDYFMDEQDMPSDKASAGLWFCLFNNNQHEVMEKPFLHWFTTFKTALTAIGNVVMVFSPWNNPTTLTRTWCVFEVFVAIECNARFEVAMGKSEKETCLKHIEEGGVFETMVAKINCANSTTTFPSDRAHIFDLIKEGPGFEKLDRMVFDALEAWVVRTLEAQISLPLTDEERVKWLIVKGEMLFTKGAFEDAEDIFRSAVVVHGDFDKKPMQHWRAIACLANTKQTIHTTQWELLFLEALAHQKKYLGQSHAHTLETMRLLGEAYCYIKEHSFGMALLRKVLALQSGRSKEYIRTTFSLGRTLMNQKRLVEALQLPEEAYGTSKTTFGDYHMTTHVVGIHLAKCNASQGQFTSASQILENVYRLQLRILAPGNLPTMINLRALCVNRCFQGRYKNLEQNLFKCHDGFLALQRDDWAADCQRAFGLLYLCLWGHMRARVALDTTYAKFKDIFGPASTSARIIVFLRFFVAMECPEEVNSMDKIESLEVLLEDANLVHETWTEHPCHGCFEPIQGTLYMCPTCPRHSLRYCYACVTDKKYEATCDHGPTEWICRMPPARFLLCARLSLLSQRAMWIDYGAFFQVYEDYCDLYAVPNRVEDVRPKVVIKTRHIMVCTGAQYLCWCGANDRTFYL</sequence>
<evidence type="ECO:0000313" key="2">
    <source>
        <dbReference type="EMBL" id="VFT92487.1"/>
    </source>
</evidence>
<dbReference type="Proteomes" id="UP000332933">
    <property type="component" value="Unassembled WGS sequence"/>
</dbReference>
<dbReference type="EMBL" id="CAADRA010005736">
    <property type="protein sequence ID" value="VFT92487.1"/>
    <property type="molecule type" value="Genomic_DNA"/>
</dbReference>
<organism evidence="2 3">
    <name type="scientific">Aphanomyces stellatus</name>
    <dbReference type="NCBI Taxonomy" id="120398"/>
    <lineage>
        <taxon>Eukaryota</taxon>
        <taxon>Sar</taxon>
        <taxon>Stramenopiles</taxon>
        <taxon>Oomycota</taxon>
        <taxon>Saprolegniomycetes</taxon>
        <taxon>Saprolegniales</taxon>
        <taxon>Verrucalvaceae</taxon>
        <taxon>Aphanomyces</taxon>
    </lineage>
</organism>
<dbReference type="InterPro" id="IPR011990">
    <property type="entry name" value="TPR-like_helical_dom_sf"/>
</dbReference>
<dbReference type="EMBL" id="VJMH01005715">
    <property type="protein sequence ID" value="KAF0693332.1"/>
    <property type="molecule type" value="Genomic_DNA"/>
</dbReference>
<evidence type="ECO:0000313" key="3">
    <source>
        <dbReference type="Proteomes" id="UP000332933"/>
    </source>
</evidence>
<name>A0A485L3N4_9STRA</name>
<reference evidence="2 3" key="1">
    <citation type="submission" date="2019-03" db="EMBL/GenBank/DDBJ databases">
        <authorList>
            <person name="Gaulin E."/>
            <person name="Dumas B."/>
        </authorList>
    </citation>
    <scope>NUCLEOTIDE SEQUENCE [LARGE SCALE GENOMIC DNA]</scope>
    <source>
        <strain evidence="2">CBS 568.67</strain>
    </source>
</reference>
<keyword evidence="3" id="KW-1185">Reference proteome</keyword>
<protein>
    <submittedName>
        <fullName evidence="2">Aste57867_15695 protein</fullName>
    </submittedName>
</protein>
<dbReference type="Gene3D" id="1.25.40.10">
    <property type="entry name" value="Tetratricopeptide repeat domain"/>
    <property type="match status" value="1"/>
</dbReference>